<evidence type="ECO:0000313" key="4">
    <source>
        <dbReference type="EMBL" id="AXY78182.1"/>
    </source>
</evidence>
<dbReference type="InterPro" id="IPR050498">
    <property type="entry name" value="Ycf3"/>
</dbReference>
<dbReference type="Pfam" id="PF07719">
    <property type="entry name" value="TPR_2"/>
    <property type="match status" value="1"/>
</dbReference>
<dbReference type="AlphaFoldDB" id="A0A3B7MUH7"/>
<dbReference type="InterPro" id="IPR011990">
    <property type="entry name" value="TPR-like_helical_dom_sf"/>
</dbReference>
<organism evidence="4 5">
    <name type="scientific">Paraflavitalea soli</name>
    <dbReference type="NCBI Taxonomy" id="2315862"/>
    <lineage>
        <taxon>Bacteria</taxon>
        <taxon>Pseudomonadati</taxon>
        <taxon>Bacteroidota</taxon>
        <taxon>Chitinophagia</taxon>
        <taxon>Chitinophagales</taxon>
        <taxon>Chitinophagaceae</taxon>
        <taxon>Paraflavitalea</taxon>
    </lineage>
</organism>
<dbReference type="Pfam" id="PF14559">
    <property type="entry name" value="TPR_19"/>
    <property type="match status" value="1"/>
</dbReference>
<evidence type="ECO:0000256" key="2">
    <source>
        <dbReference type="ARBA" id="ARBA00022803"/>
    </source>
</evidence>
<dbReference type="EMBL" id="CP032157">
    <property type="protein sequence ID" value="AXY78182.1"/>
    <property type="molecule type" value="Genomic_DNA"/>
</dbReference>
<protein>
    <submittedName>
        <fullName evidence="4">Uncharacterized protein</fullName>
    </submittedName>
</protein>
<evidence type="ECO:0000256" key="1">
    <source>
        <dbReference type="ARBA" id="ARBA00022737"/>
    </source>
</evidence>
<keyword evidence="5" id="KW-1185">Reference proteome</keyword>
<dbReference type="PANTHER" id="PTHR44858:SF1">
    <property type="entry name" value="UDP-N-ACETYLGLUCOSAMINE--PEPTIDE N-ACETYLGLUCOSAMINYLTRANSFERASE SPINDLY-RELATED"/>
    <property type="match status" value="1"/>
</dbReference>
<feature type="repeat" description="TPR" evidence="3">
    <location>
        <begin position="253"/>
        <end position="286"/>
    </location>
</feature>
<gene>
    <name evidence="4" type="ORF">D3H65_31130</name>
</gene>
<dbReference type="Proteomes" id="UP000263900">
    <property type="component" value="Chromosome"/>
</dbReference>
<dbReference type="InterPro" id="IPR019734">
    <property type="entry name" value="TPR_rpt"/>
</dbReference>
<dbReference type="OrthoDB" id="639380at2"/>
<dbReference type="Pfam" id="PF13432">
    <property type="entry name" value="TPR_16"/>
    <property type="match status" value="1"/>
</dbReference>
<proteinExistence type="predicted"/>
<keyword evidence="2 3" id="KW-0802">TPR repeat</keyword>
<dbReference type="PROSITE" id="PS51257">
    <property type="entry name" value="PROKAR_LIPOPROTEIN"/>
    <property type="match status" value="1"/>
</dbReference>
<dbReference type="Gene3D" id="1.25.40.10">
    <property type="entry name" value="Tetratricopeptide repeat domain"/>
    <property type="match status" value="2"/>
</dbReference>
<dbReference type="InterPro" id="IPR013105">
    <property type="entry name" value="TPR_2"/>
</dbReference>
<sequence>MIQRWKTMGYCLLGLLIAGCKQGNTDKIGQLLSKPPYAGLTDSIKAAPQNADLYLARGVRLSQNNLHEVATADYEKAWQLAPAEGTALQYISNLMLVDQPGTAVSLLKQCIEKYPDNNSFRRRLSEVYAQAGANEEALDQYNQLLAKDSLDFETWYEKGNLLVQLQDTAAALQALERSYALQPINYTGLSLANLYANTKSPKTLALCDALIARDTTYINEASFLKGVYYSDTKQYAAALEQFEDCIKRNWKFTDAYIEKGIVLYDQKQYDKAMETFRMAATVSNTSADAYFWMARCYEAIHQNDQALQNYQRALSLDKNLQEARDAIKRLKG</sequence>
<dbReference type="PROSITE" id="PS50005">
    <property type="entry name" value="TPR"/>
    <property type="match status" value="3"/>
</dbReference>
<feature type="repeat" description="TPR" evidence="3">
    <location>
        <begin position="152"/>
        <end position="185"/>
    </location>
</feature>
<reference evidence="4 5" key="1">
    <citation type="submission" date="2018-09" db="EMBL/GenBank/DDBJ databases">
        <title>Genome sequencing of strain 6GH32-13.</title>
        <authorList>
            <person name="Weon H.-Y."/>
            <person name="Heo J."/>
            <person name="Kwon S.-W."/>
        </authorList>
    </citation>
    <scope>NUCLEOTIDE SEQUENCE [LARGE SCALE GENOMIC DNA]</scope>
    <source>
        <strain evidence="4 5">5GH32-13</strain>
    </source>
</reference>
<dbReference type="KEGG" id="pseg:D3H65_31130"/>
<keyword evidence="1" id="KW-0677">Repeat</keyword>
<accession>A0A3B7MUH7</accession>
<dbReference type="SMART" id="SM00028">
    <property type="entry name" value="TPR"/>
    <property type="match status" value="6"/>
</dbReference>
<dbReference type="RefSeq" id="WP_119054055.1">
    <property type="nucleotide sequence ID" value="NZ_CP032157.1"/>
</dbReference>
<dbReference type="SUPFAM" id="SSF48452">
    <property type="entry name" value="TPR-like"/>
    <property type="match status" value="1"/>
</dbReference>
<dbReference type="Pfam" id="PF13181">
    <property type="entry name" value="TPR_8"/>
    <property type="match status" value="1"/>
</dbReference>
<dbReference type="PANTHER" id="PTHR44858">
    <property type="entry name" value="TETRATRICOPEPTIDE REPEAT PROTEIN 6"/>
    <property type="match status" value="1"/>
</dbReference>
<evidence type="ECO:0000256" key="3">
    <source>
        <dbReference type="PROSITE-ProRule" id="PRU00339"/>
    </source>
</evidence>
<name>A0A3B7MUH7_9BACT</name>
<evidence type="ECO:0000313" key="5">
    <source>
        <dbReference type="Proteomes" id="UP000263900"/>
    </source>
</evidence>
<feature type="repeat" description="TPR" evidence="3">
    <location>
        <begin position="287"/>
        <end position="320"/>
    </location>
</feature>